<dbReference type="EMBL" id="CP138591">
    <property type="protein sequence ID" value="WPH04286.1"/>
    <property type="molecule type" value="Genomic_DNA"/>
</dbReference>
<dbReference type="Gene3D" id="3.10.450.50">
    <property type="match status" value="1"/>
</dbReference>
<evidence type="ECO:0000256" key="1">
    <source>
        <dbReference type="SAM" id="Phobius"/>
    </source>
</evidence>
<dbReference type="InterPro" id="IPR009959">
    <property type="entry name" value="Cyclase_SnoaL-like"/>
</dbReference>
<feature type="transmembrane region" description="Helical" evidence="1">
    <location>
        <begin position="92"/>
        <end position="117"/>
    </location>
</feature>
<name>A0AAQ3MCN4_9PEZI</name>
<reference evidence="2 3" key="1">
    <citation type="submission" date="2023-11" db="EMBL/GenBank/DDBJ databases">
        <title>An acidophilic fungus is an integral part of prey digestion in a carnivorous sundew plant.</title>
        <authorList>
            <person name="Tsai I.J."/>
        </authorList>
    </citation>
    <scope>NUCLEOTIDE SEQUENCE [LARGE SCALE GENOMIC DNA]</scope>
    <source>
        <strain evidence="2">169a</strain>
    </source>
</reference>
<organism evidence="2 3">
    <name type="scientific">Acrodontium crateriforme</name>
    <dbReference type="NCBI Taxonomy" id="150365"/>
    <lineage>
        <taxon>Eukaryota</taxon>
        <taxon>Fungi</taxon>
        <taxon>Dikarya</taxon>
        <taxon>Ascomycota</taxon>
        <taxon>Pezizomycotina</taxon>
        <taxon>Dothideomycetes</taxon>
        <taxon>Dothideomycetidae</taxon>
        <taxon>Mycosphaerellales</taxon>
        <taxon>Teratosphaeriaceae</taxon>
        <taxon>Acrodontium</taxon>
    </lineage>
</organism>
<dbReference type="SUPFAM" id="SSF54427">
    <property type="entry name" value="NTF2-like"/>
    <property type="match status" value="1"/>
</dbReference>
<dbReference type="InterPro" id="IPR032710">
    <property type="entry name" value="NTF2-like_dom_sf"/>
</dbReference>
<keyword evidence="3" id="KW-1185">Reference proteome</keyword>
<protein>
    <recommendedName>
        <fullName evidence="4">Dienelactone hydrolase</fullName>
    </recommendedName>
</protein>
<evidence type="ECO:0008006" key="4">
    <source>
        <dbReference type="Google" id="ProtNLM"/>
    </source>
</evidence>
<evidence type="ECO:0000313" key="3">
    <source>
        <dbReference type="Proteomes" id="UP001303373"/>
    </source>
</evidence>
<evidence type="ECO:0000313" key="2">
    <source>
        <dbReference type="EMBL" id="WPH04286.1"/>
    </source>
</evidence>
<keyword evidence="1" id="KW-0472">Membrane</keyword>
<gene>
    <name evidence="2" type="ORF">R9X50_00717500</name>
</gene>
<accession>A0AAQ3MCN4</accession>
<dbReference type="PANTHER" id="PTHR38436:SF3">
    <property type="entry name" value="CARBOXYMETHYLENEBUTENOLIDASE-RELATED"/>
    <property type="match status" value="1"/>
</dbReference>
<dbReference type="GO" id="GO:0030638">
    <property type="term" value="P:polyketide metabolic process"/>
    <property type="evidence" value="ECO:0007669"/>
    <property type="project" value="InterPro"/>
</dbReference>
<keyword evidence="1" id="KW-1133">Transmembrane helix</keyword>
<dbReference type="Proteomes" id="UP001303373">
    <property type="component" value="Chromosome 12"/>
</dbReference>
<sequence length="435" mass="48144">MSQSAFNTPWFNNQDRNFFNHLNKPTTQHLIITGEDDEFDEAIEEKWRGEGFNTAYVAMGQGGAEFIQRVHRAGEGFGTAEYYGIVGNACPFSFFFVLSLGLGLGLGIRLMCFLVAFGDAASAVLEAHTKPNHPKLCVIVAYYPSIIPPPNTKYPLGVKILVHLAGSEVGVRQAPEVLGIQSTKKRTTQKRIEPGAGYGGSLNWSYLTYTYSAQPGFAESDLDEYDAAKETIAFSRSLRMVRKGFRIDVDADIERVRDNHYSLTMSGQAEKVVKQADEYAQVMYGPTLSGGVGQKDMQKFYAKFFQPLPKTFSARLLSRTVGSDQIVDELFVTMTHSQEIHWLLPGIPATDKKIEIILVSIVCIRGGGLESEHVYWDQASVLMQVGLLSPTNIPSAMKKKGVEELPIVGAEAARAIQRGSSRHLNELILDWDEDS</sequence>
<proteinExistence type="predicted"/>
<keyword evidence="1" id="KW-0812">Transmembrane</keyword>
<dbReference type="AlphaFoldDB" id="A0AAQ3MCN4"/>
<dbReference type="PANTHER" id="PTHR38436">
    <property type="entry name" value="POLYKETIDE CYCLASE SNOAL-LIKE DOMAIN"/>
    <property type="match status" value="1"/>
</dbReference>